<evidence type="ECO:0000313" key="4">
    <source>
        <dbReference type="Proteomes" id="UP001501470"/>
    </source>
</evidence>
<organism evidence="3 4">
    <name type="scientific">Dactylosporangium maewongense</name>
    <dbReference type="NCBI Taxonomy" id="634393"/>
    <lineage>
        <taxon>Bacteria</taxon>
        <taxon>Bacillati</taxon>
        <taxon>Actinomycetota</taxon>
        <taxon>Actinomycetes</taxon>
        <taxon>Micromonosporales</taxon>
        <taxon>Micromonosporaceae</taxon>
        <taxon>Dactylosporangium</taxon>
    </lineage>
</organism>
<proteinExistence type="predicted"/>
<keyword evidence="1" id="KW-0472">Membrane</keyword>
<keyword evidence="1" id="KW-1133">Transmembrane helix</keyword>
<accession>A0ABP4P6H6</accession>
<evidence type="ECO:0000256" key="1">
    <source>
        <dbReference type="SAM" id="Phobius"/>
    </source>
</evidence>
<comment type="caution">
    <text evidence="3">The sequence shown here is derived from an EMBL/GenBank/DDBJ whole genome shotgun (WGS) entry which is preliminary data.</text>
</comment>
<gene>
    <name evidence="3" type="ORF">GCM10009827_115710</name>
</gene>
<feature type="transmembrane region" description="Helical" evidence="1">
    <location>
        <begin position="6"/>
        <end position="27"/>
    </location>
</feature>
<dbReference type="Pfam" id="PF20990">
    <property type="entry name" value="DUF2207_C"/>
    <property type="match status" value="1"/>
</dbReference>
<reference evidence="4" key="1">
    <citation type="journal article" date="2019" name="Int. J. Syst. Evol. Microbiol.">
        <title>The Global Catalogue of Microorganisms (GCM) 10K type strain sequencing project: providing services to taxonomists for standard genome sequencing and annotation.</title>
        <authorList>
            <consortium name="The Broad Institute Genomics Platform"/>
            <consortium name="The Broad Institute Genome Sequencing Center for Infectious Disease"/>
            <person name="Wu L."/>
            <person name="Ma J."/>
        </authorList>
    </citation>
    <scope>NUCLEOTIDE SEQUENCE [LARGE SCALE GENOMIC DNA]</scope>
    <source>
        <strain evidence="4">JCM 15933</strain>
    </source>
</reference>
<feature type="domain" description="Predicted membrane protein YciQ-like C-terminal" evidence="2">
    <location>
        <begin position="41"/>
        <end position="276"/>
    </location>
</feature>
<keyword evidence="1" id="KW-0812">Transmembrane</keyword>
<dbReference type="EMBL" id="BAAAQD010000053">
    <property type="protein sequence ID" value="GAA1574717.1"/>
    <property type="molecule type" value="Genomic_DNA"/>
</dbReference>
<evidence type="ECO:0000259" key="2">
    <source>
        <dbReference type="Pfam" id="PF20990"/>
    </source>
</evidence>
<protein>
    <recommendedName>
        <fullName evidence="2">Predicted membrane protein YciQ-like C-terminal domain-containing protein</fullName>
    </recommendedName>
</protein>
<dbReference type="Proteomes" id="UP001501470">
    <property type="component" value="Unassembled WGS sequence"/>
</dbReference>
<keyword evidence="4" id="KW-1185">Reference proteome</keyword>
<feature type="transmembrane region" description="Helical" evidence="1">
    <location>
        <begin position="172"/>
        <end position="191"/>
    </location>
</feature>
<dbReference type="RefSeq" id="WP_344515173.1">
    <property type="nucleotide sequence ID" value="NZ_BAAAQD010000053.1"/>
</dbReference>
<name>A0ABP4P6H6_9ACTN</name>
<dbReference type="InterPro" id="IPR048389">
    <property type="entry name" value="YciQ-like_C"/>
</dbReference>
<evidence type="ECO:0000313" key="3">
    <source>
        <dbReference type="EMBL" id="GAA1574717.1"/>
    </source>
</evidence>
<feature type="transmembrane region" description="Helical" evidence="1">
    <location>
        <begin position="203"/>
        <end position="221"/>
    </location>
</feature>
<sequence length="293" mass="32100">MDWPPFLEFSVPAALAVWAAAVAVTLWRSRPRLPEPGPARTDLPGQEPPAVVSLMVNRWRSDEDAIDSTLLDLAARGFLELRETGSPAAGEPAQTTARLRKGDGRSLTPYEQQILDRVHHLSVNGETTLTSLAFDSWTEARRWRRTFYRAVVAEARTRGLCTPRLAPKTRRALLLGAILPALLMFITWWWVDSELSAKVPDQVTGAIIGAAAVYLAQYFVVDFNWADQTTPEGVAATESWLGLREHLTTVEGVADLAPADVASWGREMAYASALGVLSADDALVRLTPGARSR</sequence>